<dbReference type="STRING" id="485915.Dret_1186"/>
<keyword evidence="2" id="KW-1185">Reference proteome</keyword>
<dbReference type="AlphaFoldDB" id="C8X1Q2"/>
<organism evidence="1 2">
    <name type="scientific">Desulfohalobium retbaense (strain ATCC 49708 / DSM 5692 / JCM 16813 / HR100)</name>
    <dbReference type="NCBI Taxonomy" id="485915"/>
    <lineage>
        <taxon>Bacteria</taxon>
        <taxon>Pseudomonadati</taxon>
        <taxon>Thermodesulfobacteriota</taxon>
        <taxon>Desulfovibrionia</taxon>
        <taxon>Desulfovibrionales</taxon>
        <taxon>Desulfohalobiaceae</taxon>
        <taxon>Desulfohalobium</taxon>
    </lineage>
</organism>
<dbReference type="KEGG" id="drt:Dret_1186"/>
<sequence>MIILNVNFCAKVVCPRSFMEYGSSMLRMDFE</sequence>
<gene>
    <name evidence="1" type="ordered locus">Dret_1186</name>
</gene>
<reference evidence="2" key="1">
    <citation type="submission" date="2009-09" db="EMBL/GenBank/DDBJ databases">
        <title>The complete chromosome of Desulfohalobium retbaense DSM 5692.</title>
        <authorList>
            <consortium name="US DOE Joint Genome Institute (JGI-PGF)"/>
            <person name="Lucas S."/>
            <person name="Copeland A."/>
            <person name="Lapidus A."/>
            <person name="Glavina del Rio T."/>
            <person name="Dalin E."/>
            <person name="Tice H."/>
            <person name="Bruce D."/>
            <person name="Goodwin L."/>
            <person name="Pitluck S."/>
            <person name="Kyrpides N."/>
            <person name="Mavromatis K."/>
            <person name="Ivanova N."/>
            <person name="Mikhailova N."/>
            <person name="Munk A.C."/>
            <person name="Brettin T."/>
            <person name="Detter J.C."/>
            <person name="Han C."/>
            <person name="Tapia R."/>
            <person name="Larimer F."/>
            <person name="Land M."/>
            <person name="Hauser L."/>
            <person name="Markowitz V."/>
            <person name="Cheng J.-F."/>
            <person name="Hugenholtz P."/>
            <person name="Woyke T."/>
            <person name="Wu D."/>
            <person name="Spring S."/>
            <person name="Klenk H.-P."/>
            <person name="Eisen J.A."/>
        </authorList>
    </citation>
    <scope>NUCLEOTIDE SEQUENCE [LARGE SCALE GENOMIC DNA]</scope>
    <source>
        <strain evidence="2">DSM 5692</strain>
    </source>
</reference>
<accession>C8X1Q2</accession>
<reference evidence="1 2" key="2">
    <citation type="journal article" date="2010" name="Stand. Genomic Sci.">
        <title>Complete genome sequence of Desulfohalobium retbaense type strain (HR(100)).</title>
        <authorList>
            <person name="Spring S."/>
            <person name="Nolan M."/>
            <person name="Lapidus A."/>
            <person name="Glavina Del Rio T."/>
            <person name="Copeland A."/>
            <person name="Tice H."/>
            <person name="Cheng J.F."/>
            <person name="Lucas S."/>
            <person name="Land M."/>
            <person name="Chen F."/>
            <person name="Bruce D."/>
            <person name="Goodwin L."/>
            <person name="Pitluck S."/>
            <person name="Ivanova N."/>
            <person name="Mavromatis K."/>
            <person name="Mikhailova N."/>
            <person name="Pati A."/>
            <person name="Chen A."/>
            <person name="Palaniappan K."/>
            <person name="Hauser L."/>
            <person name="Chang Y.J."/>
            <person name="Jeffries C.D."/>
            <person name="Munk C."/>
            <person name="Kiss H."/>
            <person name="Chain P."/>
            <person name="Han C."/>
            <person name="Brettin T."/>
            <person name="Detter J.C."/>
            <person name="Schuler E."/>
            <person name="Goker M."/>
            <person name="Rohde M."/>
            <person name="Bristow J."/>
            <person name="Eisen J.A."/>
            <person name="Markowitz V."/>
            <person name="Hugenholtz P."/>
            <person name="Kyrpides N.C."/>
            <person name="Klenk H.P."/>
        </authorList>
    </citation>
    <scope>NUCLEOTIDE SEQUENCE [LARGE SCALE GENOMIC DNA]</scope>
    <source>
        <strain evidence="1 2">DSM 5692</strain>
    </source>
</reference>
<dbReference type="EMBL" id="CP001734">
    <property type="protein sequence ID" value="ACV68474.1"/>
    <property type="molecule type" value="Genomic_DNA"/>
</dbReference>
<dbReference type="Proteomes" id="UP000001052">
    <property type="component" value="Chromosome"/>
</dbReference>
<name>C8X1Q2_DESRD</name>
<dbReference type="HOGENOM" id="CLU_3396190_0_0_7"/>
<evidence type="ECO:0000313" key="1">
    <source>
        <dbReference type="EMBL" id="ACV68474.1"/>
    </source>
</evidence>
<proteinExistence type="predicted"/>
<evidence type="ECO:0000313" key="2">
    <source>
        <dbReference type="Proteomes" id="UP000001052"/>
    </source>
</evidence>
<protein>
    <submittedName>
        <fullName evidence="1">Uncharacterized protein</fullName>
    </submittedName>
</protein>